<gene>
    <name evidence="2" type="primary">AVEN_181318_1</name>
    <name evidence="1" type="ORF">NPIL_324471</name>
    <name evidence="2" type="ORF">NPIL_603331</name>
</gene>
<keyword evidence="3" id="KW-1185">Reference proteome</keyword>
<name>A0A8X6UBL9_NEPPI</name>
<evidence type="ECO:0000313" key="3">
    <source>
        <dbReference type="Proteomes" id="UP000887013"/>
    </source>
</evidence>
<dbReference type="EMBL" id="BMAW01102112">
    <property type="protein sequence ID" value="GFT02720.1"/>
    <property type="molecule type" value="Genomic_DNA"/>
</dbReference>
<sequence length="136" mass="15779">MNDCLSGSSDFNKFETLKTELSQLQQKGGMHLHKWCCSRTPTREPQTFPLDKNSEEVTVKTLGMLWGSSTDTFYYKVTVNTNNSFTKRDVLSDITRIYDLIGLLGLFITKIKIFMQQLWLLKIDWHEKLPPDIAEQ</sequence>
<dbReference type="AlphaFoldDB" id="A0A8X6UBL9"/>
<dbReference type="PANTHER" id="PTHR47331">
    <property type="entry name" value="PHD-TYPE DOMAIN-CONTAINING PROTEIN"/>
    <property type="match status" value="1"/>
</dbReference>
<evidence type="ECO:0000313" key="2">
    <source>
        <dbReference type="EMBL" id="GFT97879.1"/>
    </source>
</evidence>
<dbReference type="EMBL" id="BMAW01026567">
    <property type="protein sequence ID" value="GFT97879.1"/>
    <property type="molecule type" value="Genomic_DNA"/>
</dbReference>
<evidence type="ECO:0000313" key="1">
    <source>
        <dbReference type="EMBL" id="GFT02720.1"/>
    </source>
</evidence>
<dbReference type="OrthoDB" id="8033604at2759"/>
<protein>
    <submittedName>
        <fullName evidence="2">Integrase catalytic domain-containing protein</fullName>
    </submittedName>
</protein>
<reference evidence="2" key="1">
    <citation type="submission" date="2020-08" db="EMBL/GenBank/DDBJ databases">
        <title>Multicomponent nature underlies the extraordinary mechanical properties of spider dragline silk.</title>
        <authorList>
            <person name="Kono N."/>
            <person name="Nakamura H."/>
            <person name="Mori M."/>
            <person name="Yoshida Y."/>
            <person name="Ohtoshi R."/>
            <person name="Malay A.D."/>
            <person name="Moran D.A.P."/>
            <person name="Tomita M."/>
            <person name="Numata K."/>
            <person name="Arakawa K."/>
        </authorList>
    </citation>
    <scope>NUCLEOTIDE SEQUENCE</scope>
</reference>
<accession>A0A8X6UBL9</accession>
<organism evidence="2 3">
    <name type="scientific">Nephila pilipes</name>
    <name type="common">Giant wood spider</name>
    <name type="synonym">Nephila maculata</name>
    <dbReference type="NCBI Taxonomy" id="299642"/>
    <lineage>
        <taxon>Eukaryota</taxon>
        <taxon>Metazoa</taxon>
        <taxon>Ecdysozoa</taxon>
        <taxon>Arthropoda</taxon>
        <taxon>Chelicerata</taxon>
        <taxon>Arachnida</taxon>
        <taxon>Araneae</taxon>
        <taxon>Araneomorphae</taxon>
        <taxon>Entelegynae</taxon>
        <taxon>Araneoidea</taxon>
        <taxon>Nephilidae</taxon>
        <taxon>Nephila</taxon>
    </lineage>
</organism>
<dbReference type="Proteomes" id="UP000887013">
    <property type="component" value="Unassembled WGS sequence"/>
</dbReference>
<comment type="caution">
    <text evidence="2">The sequence shown here is derived from an EMBL/GenBank/DDBJ whole genome shotgun (WGS) entry which is preliminary data.</text>
</comment>
<dbReference type="PANTHER" id="PTHR47331:SF1">
    <property type="entry name" value="GAG-LIKE PROTEIN"/>
    <property type="match status" value="1"/>
</dbReference>
<dbReference type="InterPro" id="IPR008042">
    <property type="entry name" value="Retrotrans_Pao"/>
</dbReference>
<proteinExistence type="predicted"/>
<dbReference type="Pfam" id="PF05380">
    <property type="entry name" value="Peptidase_A17"/>
    <property type="match status" value="1"/>
</dbReference>